<accession>A0ABY0H800</accession>
<reference evidence="3 4" key="1">
    <citation type="submission" date="2018-06" db="EMBL/GenBank/DDBJ databases">
        <title>Complete Genomes of Monosporascus.</title>
        <authorList>
            <person name="Robinson A.J."/>
            <person name="Natvig D.O."/>
        </authorList>
    </citation>
    <scope>NUCLEOTIDE SEQUENCE [LARGE SCALE GENOMIC DNA]</scope>
    <source>
        <strain evidence="3 4">CBS 609.92</strain>
    </source>
</reference>
<gene>
    <name evidence="3" type="ORF">DL762_005480</name>
</gene>
<sequence length="334" mass="38277">MRLLNVDGVHLDIVKVESFRPPYPPYLILSHTWSQDPDEEVSFHDVHDGELHYFEKKAWRKKVRGFCKVAKNVGYSYVWIDTCCIDEASSAEVGEAINLMYAWYQSAVACFVHLEDISRDRGGMVVFENSERFKSKPPRWFTRGWTLQELVAPKKLYFFDQHWHRLGSRSQLAGAVRTFTGIPLDVLHGKDPHEYPLDVRWSWSRGRETTKPEDQAYSLIGLLGINMSLVYGIPAKGALELLENAVRERYSRDSFGSGSLHSTMADRLRQIDSQRLAKSQAKHIGYGDRGDDDDEENDVDDDDDDGDENDYDDDDEGLSILVSVLGIGDPRRRR</sequence>
<dbReference type="InterPro" id="IPR010730">
    <property type="entry name" value="HET"/>
</dbReference>
<evidence type="ECO:0000256" key="1">
    <source>
        <dbReference type="SAM" id="MobiDB-lite"/>
    </source>
</evidence>
<evidence type="ECO:0000259" key="2">
    <source>
        <dbReference type="Pfam" id="PF06985"/>
    </source>
</evidence>
<organism evidence="3 4">
    <name type="scientific">Monosporascus cannonballus</name>
    <dbReference type="NCBI Taxonomy" id="155416"/>
    <lineage>
        <taxon>Eukaryota</taxon>
        <taxon>Fungi</taxon>
        <taxon>Dikarya</taxon>
        <taxon>Ascomycota</taxon>
        <taxon>Pezizomycotina</taxon>
        <taxon>Sordariomycetes</taxon>
        <taxon>Xylariomycetidae</taxon>
        <taxon>Xylariales</taxon>
        <taxon>Xylariales incertae sedis</taxon>
        <taxon>Monosporascus</taxon>
    </lineage>
</organism>
<dbReference type="PANTHER" id="PTHR10622">
    <property type="entry name" value="HET DOMAIN-CONTAINING PROTEIN"/>
    <property type="match status" value="1"/>
</dbReference>
<feature type="domain" description="Heterokaryon incompatibility" evidence="2">
    <location>
        <begin position="26"/>
        <end position="124"/>
    </location>
</feature>
<dbReference type="PANTHER" id="PTHR10622:SF10">
    <property type="entry name" value="HET DOMAIN-CONTAINING PROTEIN"/>
    <property type="match status" value="1"/>
</dbReference>
<name>A0ABY0H800_9PEZI</name>
<dbReference type="Pfam" id="PF06985">
    <property type="entry name" value="HET"/>
    <property type="match status" value="1"/>
</dbReference>
<keyword evidence="4" id="KW-1185">Reference proteome</keyword>
<comment type="caution">
    <text evidence="3">The sequence shown here is derived from an EMBL/GenBank/DDBJ whole genome shotgun (WGS) entry which is preliminary data.</text>
</comment>
<evidence type="ECO:0000313" key="3">
    <source>
        <dbReference type="EMBL" id="RYO84758.1"/>
    </source>
</evidence>
<dbReference type="EMBL" id="QJNS01000154">
    <property type="protein sequence ID" value="RYO84758.1"/>
    <property type="molecule type" value="Genomic_DNA"/>
</dbReference>
<feature type="region of interest" description="Disordered" evidence="1">
    <location>
        <begin position="279"/>
        <end position="318"/>
    </location>
</feature>
<evidence type="ECO:0000313" key="4">
    <source>
        <dbReference type="Proteomes" id="UP000294003"/>
    </source>
</evidence>
<feature type="compositionally biased region" description="Acidic residues" evidence="1">
    <location>
        <begin position="290"/>
        <end position="317"/>
    </location>
</feature>
<dbReference type="Proteomes" id="UP000294003">
    <property type="component" value="Unassembled WGS sequence"/>
</dbReference>
<protein>
    <recommendedName>
        <fullName evidence="2">Heterokaryon incompatibility domain-containing protein</fullName>
    </recommendedName>
</protein>
<proteinExistence type="predicted"/>